<name>A2FLG8_TRIV3</name>
<evidence type="ECO:0000313" key="4">
    <source>
        <dbReference type="Proteomes" id="UP000001542"/>
    </source>
</evidence>
<dbReference type="OrthoDB" id="295029at2759"/>
<comment type="similarity">
    <text evidence="1">Belongs to the SAPS family.</text>
</comment>
<accession>A2FLG8</accession>
<evidence type="ECO:0000256" key="2">
    <source>
        <dbReference type="ARBA" id="ARBA00023306"/>
    </source>
</evidence>
<dbReference type="EMBL" id="DS113868">
    <property type="protein sequence ID" value="EAX94251.1"/>
    <property type="molecule type" value="Genomic_DNA"/>
</dbReference>
<dbReference type="GO" id="GO:0019903">
    <property type="term" value="F:protein phosphatase binding"/>
    <property type="evidence" value="ECO:0007669"/>
    <property type="project" value="InterPro"/>
</dbReference>
<dbReference type="AlphaFoldDB" id="A2FLG8"/>
<sequence>MTGYEKPSFPQSISELIKKPETTLDDIIFDPNISHAIESPIQEFVDFLSREDILNSLMDYTLTTKMMKKEHFRRSAVICISLLTSDILGFETKLIQNGFLLNQFKQFINSEYSKDPMVSGHFQRILISSARLSSGKIIRDFPELKIYLFTHMHNLALRELVIVLATDFKESFDFTIETIKKICQHLPSVANPYNFISAFRIICKLQSHHYNFFNDPQIVETILNIGVTTQDPLLASECFLFVEKLTHCFPFVHDLVNKFENKYTFDASKVTCATATALKLFKTGVPTFIDSFFQNKGNTGLDLALIHIISEVPDDQLSNIIKEHKIVNRIIETFGKSKTNGQITAFAQYIAARTKNIPELQTDEWIEFVSTKLTPRIKLRDTPYAGGIPHSAFSTYDDHAVYPDTEFNIAEDDFNEEEVFSDGHSSADNSFDCYDDYDEEPVEKASVQFIETQSTSPGHC</sequence>
<dbReference type="SUPFAM" id="SSF48371">
    <property type="entry name" value="ARM repeat"/>
    <property type="match status" value="1"/>
</dbReference>
<dbReference type="VEuPathDB" id="TrichDB:TVAG_480680"/>
<keyword evidence="2" id="KW-0131">Cell cycle</keyword>
<evidence type="ECO:0000256" key="1">
    <source>
        <dbReference type="ARBA" id="ARBA00006180"/>
    </source>
</evidence>
<dbReference type="GO" id="GO:0009966">
    <property type="term" value="P:regulation of signal transduction"/>
    <property type="evidence" value="ECO:0000318"/>
    <property type="project" value="GO_Central"/>
</dbReference>
<organism evidence="3 4">
    <name type="scientific">Trichomonas vaginalis (strain ATCC PRA-98 / G3)</name>
    <dbReference type="NCBI Taxonomy" id="412133"/>
    <lineage>
        <taxon>Eukaryota</taxon>
        <taxon>Metamonada</taxon>
        <taxon>Parabasalia</taxon>
        <taxon>Trichomonadida</taxon>
        <taxon>Trichomonadidae</taxon>
        <taxon>Trichomonas</taxon>
    </lineage>
</organism>
<keyword evidence="4" id="KW-1185">Reference proteome</keyword>
<protein>
    <submittedName>
        <fullName evidence="3">Uncharacterized protein</fullName>
    </submittedName>
</protein>
<evidence type="ECO:0000313" key="3">
    <source>
        <dbReference type="EMBL" id="EAX94251.1"/>
    </source>
</evidence>
<reference evidence="3" key="2">
    <citation type="journal article" date="2007" name="Science">
        <title>Draft genome sequence of the sexually transmitted pathogen Trichomonas vaginalis.</title>
        <authorList>
            <person name="Carlton J.M."/>
            <person name="Hirt R.P."/>
            <person name="Silva J.C."/>
            <person name="Delcher A.L."/>
            <person name="Schatz M."/>
            <person name="Zhao Q."/>
            <person name="Wortman J.R."/>
            <person name="Bidwell S.L."/>
            <person name="Alsmark U.C.M."/>
            <person name="Besteiro S."/>
            <person name="Sicheritz-Ponten T."/>
            <person name="Noel C.J."/>
            <person name="Dacks J.B."/>
            <person name="Foster P.G."/>
            <person name="Simillion C."/>
            <person name="Van de Peer Y."/>
            <person name="Miranda-Saavedra D."/>
            <person name="Barton G.J."/>
            <person name="Westrop G.D."/>
            <person name="Mueller S."/>
            <person name="Dessi D."/>
            <person name="Fiori P.L."/>
            <person name="Ren Q."/>
            <person name="Paulsen I."/>
            <person name="Zhang H."/>
            <person name="Bastida-Corcuera F.D."/>
            <person name="Simoes-Barbosa A."/>
            <person name="Brown M.T."/>
            <person name="Hayes R.D."/>
            <person name="Mukherjee M."/>
            <person name="Okumura C.Y."/>
            <person name="Schneider R."/>
            <person name="Smith A.J."/>
            <person name="Vanacova S."/>
            <person name="Villalvazo M."/>
            <person name="Haas B.J."/>
            <person name="Pertea M."/>
            <person name="Feldblyum T.V."/>
            <person name="Utterback T.R."/>
            <person name="Shu C.L."/>
            <person name="Osoegawa K."/>
            <person name="de Jong P.J."/>
            <person name="Hrdy I."/>
            <person name="Horvathova L."/>
            <person name="Zubacova Z."/>
            <person name="Dolezal P."/>
            <person name="Malik S.B."/>
            <person name="Logsdon J.M. Jr."/>
            <person name="Henze K."/>
            <person name="Gupta A."/>
            <person name="Wang C.C."/>
            <person name="Dunne R.L."/>
            <person name="Upcroft J.A."/>
            <person name="Upcroft P."/>
            <person name="White O."/>
            <person name="Salzberg S.L."/>
            <person name="Tang P."/>
            <person name="Chiu C.-H."/>
            <person name="Lee Y.-S."/>
            <person name="Embley T.M."/>
            <person name="Coombs G.H."/>
            <person name="Mottram J.C."/>
            <person name="Tachezy J."/>
            <person name="Fraser-Liggett C.M."/>
            <person name="Johnson P.J."/>
        </authorList>
    </citation>
    <scope>NUCLEOTIDE SEQUENCE [LARGE SCALE GENOMIC DNA]</scope>
    <source>
        <strain evidence="3">G3</strain>
    </source>
</reference>
<dbReference type="InterPro" id="IPR016024">
    <property type="entry name" value="ARM-type_fold"/>
</dbReference>
<dbReference type="PANTHER" id="PTHR12634">
    <property type="entry name" value="SIT4 YEAST -ASSOCIATING PROTEIN-RELATED"/>
    <property type="match status" value="1"/>
</dbReference>
<dbReference type="InterPro" id="IPR007587">
    <property type="entry name" value="SAPS"/>
</dbReference>
<dbReference type="VEuPathDB" id="TrichDB:TVAGG3_0907720"/>
<dbReference type="KEGG" id="tva:4751980"/>
<dbReference type="Proteomes" id="UP000001542">
    <property type="component" value="Unassembled WGS sequence"/>
</dbReference>
<reference evidence="3" key="1">
    <citation type="submission" date="2006-10" db="EMBL/GenBank/DDBJ databases">
        <authorList>
            <person name="Amadeo P."/>
            <person name="Zhao Q."/>
            <person name="Wortman J."/>
            <person name="Fraser-Liggett C."/>
            <person name="Carlton J."/>
        </authorList>
    </citation>
    <scope>NUCLEOTIDE SEQUENCE</scope>
    <source>
        <strain evidence="3">G3</strain>
    </source>
</reference>
<proteinExistence type="inferred from homology"/>
<dbReference type="InParanoid" id="A2FLG8"/>
<dbReference type="PANTHER" id="PTHR12634:SF8">
    <property type="entry name" value="FIERY MOUNTAIN, ISOFORM D"/>
    <property type="match status" value="1"/>
</dbReference>
<gene>
    <name evidence="3" type="ORF">TVAG_480680</name>
</gene>
<dbReference type="GO" id="GO:0019888">
    <property type="term" value="F:protein phosphatase regulator activity"/>
    <property type="evidence" value="ECO:0000318"/>
    <property type="project" value="GO_Central"/>
</dbReference>